<dbReference type="KEGG" id="tad:TRIADDRAFT_57507"/>
<feature type="transmembrane region" description="Helical" evidence="6">
    <location>
        <begin position="538"/>
        <end position="559"/>
    </location>
</feature>
<feature type="transmembrane region" description="Helical" evidence="6">
    <location>
        <begin position="617"/>
        <end position="640"/>
    </location>
</feature>
<feature type="domain" description="SMB" evidence="9">
    <location>
        <begin position="60"/>
        <end position="111"/>
    </location>
</feature>
<organism evidence="10 11">
    <name type="scientific">Trichoplax adhaerens</name>
    <name type="common">Trichoplax reptans</name>
    <dbReference type="NCBI Taxonomy" id="10228"/>
    <lineage>
        <taxon>Eukaryota</taxon>
        <taxon>Metazoa</taxon>
        <taxon>Placozoa</taxon>
        <taxon>Uniplacotomia</taxon>
        <taxon>Trichoplacea</taxon>
        <taxon>Trichoplacidae</taxon>
        <taxon>Trichoplax</taxon>
    </lineage>
</organism>
<dbReference type="GO" id="GO:0004888">
    <property type="term" value="F:transmembrane signaling receptor activity"/>
    <property type="evidence" value="ECO:0007669"/>
    <property type="project" value="InterPro"/>
</dbReference>
<dbReference type="PANTHER" id="PTHR45902:SF4">
    <property type="entry name" value="G-PROTEIN COUPLED RECEPTORS FAMILY 2 PROFILE 2 DOMAIN-CONTAINING PROTEIN"/>
    <property type="match status" value="1"/>
</dbReference>
<evidence type="ECO:0000256" key="5">
    <source>
        <dbReference type="ARBA" id="ARBA00023157"/>
    </source>
</evidence>
<evidence type="ECO:0000259" key="9">
    <source>
        <dbReference type="PROSITE" id="PS50958"/>
    </source>
</evidence>
<feature type="transmembrane region" description="Helical" evidence="6">
    <location>
        <begin position="660"/>
        <end position="687"/>
    </location>
</feature>
<evidence type="ECO:0000256" key="6">
    <source>
        <dbReference type="SAM" id="Phobius"/>
    </source>
</evidence>
<reference evidence="10 11" key="1">
    <citation type="journal article" date="2008" name="Nature">
        <title>The Trichoplax genome and the nature of placozoans.</title>
        <authorList>
            <person name="Srivastava M."/>
            <person name="Begovic E."/>
            <person name="Chapman J."/>
            <person name="Putnam N.H."/>
            <person name="Hellsten U."/>
            <person name="Kawashima T."/>
            <person name="Kuo A."/>
            <person name="Mitros T."/>
            <person name="Salamov A."/>
            <person name="Carpenter M.L."/>
            <person name="Signorovitch A.Y."/>
            <person name="Moreno M.A."/>
            <person name="Kamm K."/>
            <person name="Grimwood J."/>
            <person name="Schmutz J."/>
            <person name="Shapiro H."/>
            <person name="Grigoriev I.V."/>
            <person name="Buss L.W."/>
            <person name="Schierwater B."/>
            <person name="Dellaporta S.L."/>
            <person name="Rokhsar D.S."/>
        </authorList>
    </citation>
    <scope>NUCLEOTIDE SEQUENCE [LARGE SCALE GENOMIC DNA]</scope>
    <source>
        <strain evidence="10 11">Grell-BS-1999</strain>
    </source>
</reference>
<dbReference type="OMA" id="AYSSFIC"/>
<keyword evidence="4 6" id="KW-0472">Membrane</keyword>
<dbReference type="PROSITE" id="PS50261">
    <property type="entry name" value="G_PROTEIN_RECEP_F2_4"/>
    <property type="match status" value="1"/>
</dbReference>
<feature type="chain" id="PRO_5002798398" description="G-protein coupled receptors family 2 profile 2 domain-containing protein" evidence="7">
    <location>
        <begin position="25"/>
        <end position="776"/>
    </location>
</feature>
<dbReference type="InParanoid" id="B3RZM3"/>
<evidence type="ECO:0000256" key="1">
    <source>
        <dbReference type="ARBA" id="ARBA00004141"/>
    </source>
</evidence>
<dbReference type="PROSITE" id="PS50958">
    <property type="entry name" value="SMB_2"/>
    <property type="match status" value="1"/>
</dbReference>
<accession>B3RZM3</accession>
<feature type="transmembrane region" description="Helical" evidence="6">
    <location>
        <begin position="579"/>
        <end position="596"/>
    </location>
</feature>
<dbReference type="PhylomeDB" id="B3RZM3"/>
<proteinExistence type="predicted"/>
<dbReference type="InterPro" id="IPR017981">
    <property type="entry name" value="GPCR_2-like_7TM"/>
</dbReference>
<dbReference type="CTD" id="6754601"/>
<feature type="signal peptide" evidence="7">
    <location>
        <begin position="1"/>
        <end position="24"/>
    </location>
</feature>
<protein>
    <recommendedName>
        <fullName evidence="12">G-protein coupled receptors family 2 profile 2 domain-containing protein</fullName>
    </recommendedName>
</protein>
<gene>
    <name evidence="10" type="ORF">TRIADDRAFT_57507</name>
</gene>
<dbReference type="Gene3D" id="4.10.410.20">
    <property type="match status" value="1"/>
</dbReference>
<evidence type="ECO:0000256" key="4">
    <source>
        <dbReference type="ARBA" id="ARBA00023136"/>
    </source>
</evidence>
<keyword evidence="2 6" id="KW-0812">Transmembrane</keyword>
<feature type="domain" description="G-protein coupled receptors family 2 profile 2" evidence="8">
    <location>
        <begin position="548"/>
        <end position="776"/>
    </location>
</feature>
<dbReference type="PANTHER" id="PTHR45902">
    <property type="entry name" value="LATROPHILIN RECEPTOR-LIKE PROTEIN A"/>
    <property type="match status" value="1"/>
</dbReference>
<evidence type="ECO:0000313" key="11">
    <source>
        <dbReference type="Proteomes" id="UP000009022"/>
    </source>
</evidence>
<evidence type="ECO:0000313" key="10">
    <source>
        <dbReference type="EMBL" id="EDV23863.1"/>
    </source>
</evidence>
<feature type="transmembrane region" description="Helical" evidence="6">
    <location>
        <begin position="724"/>
        <end position="744"/>
    </location>
</feature>
<name>B3RZM3_TRIAD</name>
<dbReference type="GeneID" id="6754601"/>
<dbReference type="InterPro" id="IPR053231">
    <property type="entry name" value="GPCR_LN-TM7"/>
</dbReference>
<sequence>MAANKHFNLLFFCITILLISDSLSTNKIRVSISEDPDFVPDRSQLGKRTVVTEMIQKRSSRRSCRSIDTILSCSNDDQDTKAFPGLCHCDSECILYGDCCMNYKNPCPETNVSLVTTTNRSCKKVQMTNWIKQRLPARQNKTLVSLYNYRCLKGSLVVTKCPSHWSDSYYRNKCENISDTFNFYSHVPVVHNTTNIAYRNIYCALCHRVNVTNLQDIRFWSIAIKCNLSENAIEFWSLQSDGLWKYCSLISLINYNDTTSAPRRKCRLEMGNEMISTCLSDPKSLKMNQSFFQAIRDGCQSYIAPIVSGGQLYHNPFCLMCSTTAIHLNVSCLIRSPLPPQMGTLAFGEGFITDLANPVYYDLHYNPLTSTITYRKFRGNMKDSFTLTILLFCEVGMLYNPWTNQCQNVFPKPIAILLHQENKTDPYKNSTNNNSSNFENTMQNRTCHLTYGNANTTAYFNATHVVFLPTNKTFLAARLPNHNNHFSFYNCTTNSSSALVNQTLSTVVLSSALYYSPAVMSIVAFMLQIYFHFHKRLICRWCIACWSLTVMLLEISIIINQSIQSTPSAISSIDCDILLAVHHFLELSTCLWTVAISKDVYYRSRHDDFLHHSSFPCNIFCFSLMAWLLPGAAVGCFITINKYSLGLTYGNHTHCHLQDATILVWYSCVPYCILASVCLLIYIAALLSRVQHHRQSNKNDRRLNDDSTCGYTTDQDQFSEYQKILFLMLMSTVVNSNLIVRSIATMATTTLSYMQYISISVHFLQGLIVGCVSFVV</sequence>
<feature type="transmembrane region" description="Helical" evidence="6">
    <location>
        <begin position="512"/>
        <end position="531"/>
    </location>
</feature>
<feature type="transmembrane region" description="Helical" evidence="6">
    <location>
        <begin position="756"/>
        <end position="775"/>
    </location>
</feature>
<keyword evidence="11" id="KW-1185">Reference proteome</keyword>
<dbReference type="InterPro" id="IPR036024">
    <property type="entry name" value="Somatomedin_B-like_dom_sf"/>
</dbReference>
<dbReference type="EMBL" id="DS985246">
    <property type="protein sequence ID" value="EDV23863.1"/>
    <property type="molecule type" value="Genomic_DNA"/>
</dbReference>
<dbReference type="HOGENOM" id="CLU_360707_0_0_1"/>
<dbReference type="eggNOG" id="ENOG502SASZ">
    <property type="taxonomic scope" value="Eukaryota"/>
</dbReference>
<dbReference type="SUPFAM" id="SSF90188">
    <property type="entry name" value="Somatomedin B domain"/>
    <property type="match status" value="1"/>
</dbReference>
<dbReference type="Proteomes" id="UP000009022">
    <property type="component" value="Unassembled WGS sequence"/>
</dbReference>
<evidence type="ECO:0000256" key="2">
    <source>
        <dbReference type="ARBA" id="ARBA00022692"/>
    </source>
</evidence>
<comment type="subcellular location">
    <subcellularLocation>
        <location evidence="1">Membrane</location>
        <topology evidence="1">Multi-pass membrane protein</topology>
    </subcellularLocation>
</comment>
<dbReference type="GO" id="GO:0016020">
    <property type="term" value="C:membrane"/>
    <property type="evidence" value="ECO:0007669"/>
    <property type="project" value="UniProtKB-SubCell"/>
</dbReference>
<dbReference type="AlphaFoldDB" id="B3RZM3"/>
<keyword evidence="3 6" id="KW-1133">Transmembrane helix</keyword>
<dbReference type="PROSITE" id="PS00524">
    <property type="entry name" value="SMB_1"/>
    <property type="match status" value="1"/>
</dbReference>
<dbReference type="GO" id="GO:0007166">
    <property type="term" value="P:cell surface receptor signaling pathway"/>
    <property type="evidence" value="ECO:0007669"/>
    <property type="project" value="InterPro"/>
</dbReference>
<keyword evidence="7" id="KW-0732">Signal</keyword>
<dbReference type="RefSeq" id="XP_002113389.1">
    <property type="nucleotide sequence ID" value="XM_002113353.1"/>
</dbReference>
<dbReference type="OrthoDB" id="6134459at2759"/>
<dbReference type="InterPro" id="IPR001212">
    <property type="entry name" value="Somatomedin_B_dom"/>
</dbReference>
<evidence type="ECO:0000256" key="3">
    <source>
        <dbReference type="ARBA" id="ARBA00022989"/>
    </source>
</evidence>
<evidence type="ECO:0008006" key="12">
    <source>
        <dbReference type="Google" id="ProtNLM"/>
    </source>
</evidence>
<evidence type="ECO:0000259" key="8">
    <source>
        <dbReference type="PROSITE" id="PS50261"/>
    </source>
</evidence>
<evidence type="ECO:0000256" key="7">
    <source>
        <dbReference type="SAM" id="SignalP"/>
    </source>
</evidence>
<keyword evidence="5" id="KW-1015">Disulfide bond</keyword>